<dbReference type="AlphaFoldDB" id="A0A9N9Z4B8"/>
<feature type="compositionally biased region" description="Basic and acidic residues" evidence="1">
    <location>
        <begin position="750"/>
        <end position="766"/>
    </location>
</feature>
<keyword evidence="2" id="KW-0732">Signal</keyword>
<comment type="caution">
    <text evidence="3">The sequence shown here is derived from an EMBL/GenBank/DDBJ whole genome shotgun (WGS) entry which is preliminary data.</text>
</comment>
<feature type="compositionally biased region" description="Basic and acidic residues" evidence="1">
    <location>
        <begin position="717"/>
        <end position="737"/>
    </location>
</feature>
<feature type="region of interest" description="Disordered" evidence="1">
    <location>
        <begin position="575"/>
        <end position="648"/>
    </location>
</feature>
<feature type="chain" id="PRO_5040453940" evidence="2">
    <location>
        <begin position="22"/>
        <end position="792"/>
    </location>
</feature>
<feature type="region of interest" description="Disordered" evidence="1">
    <location>
        <begin position="699"/>
        <end position="792"/>
    </location>
</feature>
<feature type="compositionally biased region" description="Basic and acidic residues" evidence="1">
    <location>
        <begin position="600"/>
        <end position="623"/>
    </location>
</feature>
<feature type="compositionally biased region" description="Low complexity" evidence="1">
    <location>
        <begin position="630"/>
        <end position="648"/>
    </location>
</feature>
<reference evidence="4" key="1">
    <citation type="submission" date="2019-06" db="EMBL/GenBank/DDBJ databases">
        <authorList>
            <person name="Broberg M."/>
        </authorList>
    </citation>
    <scope>NUCLEOTIDE SEQUENCE [LARGE SCALE GENOMIC DNA]</scope>
</reference>
<feature type="compositionally biased region" description="Basic residues" evidence="1">
    <location>
        <begin position="258"/>
        <end position="267"/>
    </location>
</feature>
<protein>
    <submittedName>
        <fullName evidence="3">Uncharacterized protein</fullName>
    </submittedName>
</protein>
<dbReference type="EMBL" id="CABFOC020000035">
    <property type="protein sequence ID" value="CAH0048992.1"/>
    <property type="molecule type" value="Genomic_DNA"/>
</dbReference>
<gene>
    <name evidence="3" type="ORF">CSOL1703_00000942</name>
</gene>
<name>A0A9N9Z4B8_9HYPO</name>
<organism evidence="3 4">
    <name type="scientific">Clonostachys solani</name>
    <dbReference type="NCBI Taxonomy" id="160281"/>
    <lineage>
        <taxon>Eukaryota</taxon>
        <taxon>Fungi</taxon>
        <taxon>Dikarya</taxon>
        <taxon>Ascomycota</taxon>
        <taxon>Pezizomycotina</taxon>
        <taxon>Sordariomycetes</taxon>
        <taxon>Hypocreomycetidae</taxon>
        <taxon>Hypocreales</taxon>
        <taxon>Bionectriaceae</taxon>
        <taxon>Clonostachys</taxon>
    </lineage>
</organism>
<sequence length="792" mass="88476">MRAFSSSFCIVSFILASYSEGFSRIQTWPYNPTATANLLGEQPKMGHENMPGTNSHTLPDLNTAAWILPQNVNDGSSMNTNSMAYPPQGQALTGFGPEAPFHNLNTSFPSANISSPVYDPYAQGEPNPIGFSGNHGSSMRPGLQPLRPQAAPAFPNSQVLDQNLFSQSSLQAQGPPLMQAYHYTNQPALQPVSPYPNGAGQNVPSRMTYPGTYQNPLLGPTGQALPAGYPQIPLETQKAHRREKRQREKSDSEEPAQKKHKKTKRPRVKEPPPEYNRRYPRPPSWGVASDGSPLFVYNDDGELRTDRKYTSEEIRTYIENCPRKLRIWVQQSPTQVADRLGNRNTCMWMGCIKQGHKIDTGFFRIAFDEFYKQSKRGHRDPLRPAAVMHMWCYEQCFDPLVDYHHYRLKADKRPLTKETRNMISIINKGKHIVREAFKPWLNNTEFTEHPRQYTGSLSSALNEYHLSNRSKNRKLAQEASKNPGECTINTHKGDLMVFCLRAEKGKQDMRQKNQPVNRFQFRPRPRKLRMISVDEDSDSDSESEILEIYAGPGGAAIQPEEPSHALKPLGEKALNSRTPAADVGSRQKGSHPGADGAENEEPKGSVRNGLEDDKRRGITHEEAPLYELKLPGLENPTEPELGPTEPGLSLDAYFFTEQELGFTENGSPSDVLFGEEPAIADAEKFDFFFNELQNDLDSSSFVEQPVPKESQSPGELQKPKELPELKLPESKELRNPELPELDELPELELPEPKEPPKPKELEKQPKEVSGVEDLSGSGGSQVAEAGPGGASC</sequence>
<feature type="compositionally biased region" description="Acidic residues" evidence="1">
    <location>
        <begin position="739"/>
        <end position="749"/>
    </location>
</feature>
<feature type="signal peptide" evidence="2">
    <location>
        <begin position="1"/>
        <end position="21"/>
    </location>
</feature>
<feature type="region of interest" description="Disordered" evidence="1">
    <location>
        <begin position="237"/>
        <end position="284"/>
    </location>
</feature>
<evidence type="ECO:0000256" key="2">
    <source>
        <dbReference type="SAM" id="SignalP"/>
    </source>
</evidence>
<evidence type="ECO:0000313" key="3">
    <source>
        <dbReference type="EMBL" id="CAH0048992.1"/>
    </source>
</evidence>
<feature type="compositionally biased region" description="Basic and acidic residues" evidence="1">
    <location>
        <begin position="245"/>
        <end position="257"/>
    </location>
</feature>
<feature type="compositionally biased region" description="Basic and acidic residues" evidence="1">
    <location>
        <begin position="268"/>
        <end position="277"/>
    </location>
</feature>
<dbReference type="OrthoDB" id="5307331at2759"/>
<evidence type="ECO:0000313" key="4">
    <source>
        <dbReference type="Proteomes" id="UP000775872"/>
    </source>
</evidence>
<accession>A0A9N9Z4B8</accession>
<keyword evidence="4" id="KW-1185">Reference proteome</keyword>
<proteinExistence type="predicted"/>
<dbReference type="Proteomes" id="UP000775872">
    <property type="component" value="Unassembled WGS sequence"/>
</dbReference>
<evidence type="ECO:0000256" key="1">
    <source>
        <dbReference type="SAM" id="MobiDB-lite"/>
    </source>
</evidence>
<reference evidence="3 4" key="2">
    <citation type="submission" date="2021-10" db="EMBL/GenBank/DDBJ databases">
        <authorList>
            <person name="Piombo E."/>
        </authorList>
    </citation>
    <scope>NUCLEOTIDE SEQUENCE [LARGE SCALE GENOMIC DNA]</scope>
</reference>